<evidence type="ECO:0000313" key="4">
    <source>
        <dbReference type="EMBL" id="EGN58202.1"/>
    </source>
</evidence>
<dbReference type="AlphaFoldDB" id="F8N5P4"/>
<organism evidence="4 5">
    <name type="scientific">Hallella multisaccharivorax DSM 17128</name>
    <dbReference type="NCBI Taxonomy" id="688246"/>
    <lineage>
        <taxon>Bacteria</taxon>
        <taxon>Pseudomonadati</taxon>
        <taxon>Bacteroidota</taxon>
        <taxon>Bacteroidia</taxon>
        <taxon>Bacteroidales</taxon>
        <taxon>Prevotellaceae</taxon>
        <taxon>Hallella</taxon>
    </lineage>
</organism>
<feature type="domain" description="DUF4959" evidence="3">
    <location>
        <begin position="24"/>
        <end position="116"/>
    </location>
</feature>
<keyword evidence="1" id="KW-0732">Signal</keyword>
<dbReference type="HOGENOM" id="CLU_079284_0_0_10"/>
<dbReference type="PROSITE" id="PS51257">
    <property type="entry name" value="PROKAR_LIPOPROTEIN"/>
    <property type="match status" value="1"/>
</dbReference>
<feature type="domain" description="F5/8 type C" evidence="2">
    <location>
        <begin position="148"/>
        <end position="276"/>
    </location>
</feature>
<keyword evidence="5" id="KW-1185">Reference proteome</keyword>
<dbReference type="Pfam" id="PF16323">
    <property type="entry name" value="DUF4959"/>
    <property type="match status" value="1"/>
</dbReference>
<dbReference type="InterPro" id="IPR032527">
    <property type="entry name" value="DUF4959"/>
</dbReference>
<accession>F8N5P4</accession>
<dbReference type="Proteomes" id="UP000002772">
    <property type="component" value="Unassembled WGS sequence"/>
</dbReference>
<dbReference type="eggNOG" id="ENOG5033RBQ">
    <property type="taxonomic scope" value="Bacteria"/>
</dbReference>
<dbReference type="InterPro" id="IPR000421">
    <property type="entry name" value="FA58C"/>
</dbReference>
<dbReference type="SUPFAM" id="SSF49785">
    <property type="entry name" value="Galactose-binding domain-like"/>
    <property type="match status" value="1"/>
</dbReference>
<evidence type="ECO:0000259" key="3">
    <source>
        <dbReference type="Pfam" id="PF16323"/>
    </source>
</evidence>
<name>F8N5P4_9BACT</name>
<protein>
    <submittedName>
        <fullName evidence="4">Coagulation factor 5/8 type domain protein</fullName>
    </submittedName>
</protein>
<dbReference type="InterPro" id="IPR008979">
    <property type="entry name" value="Galactose-bd-like_sf"/>
</dbReference>
<sequence length="293" mass="32159">MKKTIYSLLAVALLAGFSSCSSDDKTVPSSIIDQTTITSTARPGEVVFHWTKPSHPDYYYVKVKYNDPKKGEVVKNASSYADSIVIDGLYAKYGRLDYQFSFVSNDGGETAPFTVSAQAGAVLPTVKDAGLGDAITLTADDLWTDDQETSEGPIRNLVDGNNNSFFHMSWSSPSPFPHYIVVDLKKEVTGVMFSYVCRNNNNKDNPKQITVLGSSEFNKSTDALTKAFQLNVLTGLPGDKAASYDSPHIVSAEPFRYLWLRIDSSTSGSQWVALAELSVKEVKTTIYDPENEK</sequence>
<feature type="chain" id="PRO_5003380875" evidence="1">
    <location>
        <begin position="23"/>
        <end position="293"/>
    </location>
</feature>
<dbReference type="OrthoDB" id="1001598at2"/>
<evidence type="ECO:0000313" key="5">
    <source>
        <dbReference type="Proteomes" id="UP000002772"/>
    </source>
</evidence>
<evidence type="ECO:0000259" key="2">
    <source>
        <dbReference type="Pfam" id="PF00754"/>
    </source>
</evidence>
<proteinExistence type="predicted"/>
<gene>
    <name evidence="4" type="ORF">Premu_2857</name>
</gene>
<reference evidence="5" key="1">
    <citation type="journal article" date="2011" name="Stand. Genomic Sci.">
        <title>Non-contiguous finished genome sequence of the opportunistic oral pathogen Prevotella multisaccharivorax type strain (PPPA20).</title>
        <authorList>
            <person name="Pati A."/>
            <person name="Gronow S."/>
            <person name="Lu M."/>
            <person name="Lapidus A."/>
            <person name="Nolan M."/>
            <person name="Lucas S."/>
            <person name="Hammon N."/>
            <person name="Deshpande S."/>
            <person name="Cheng J.F."/>
            <person name="Tapia R."/>
            <person name="Han C."/>
            <person name="Goodwin L."/>
            <person name="Pitluck S."/>
            <person name="Liolios K."/>
            <person name="Pagani I."/>
            <person name="Mavromatis K."/>
            <person name="Mikhailova N."/>
            <person name="Huntemann M."/>
            <person name="Chen A."/>
            <person name="Palaniappan K."/>
            <person name="Land M."/>
            <person name="Hauser L."/>
            <person name="Detter J.C."/>
            <person name="Brambilla E.M."/>
            <person name="Rohde M."/>
            <person name="Goker M."/>
            <person name="Woyke T."/>
            <person name="Bristow J."/>
            <person name="Eisen J.A."/>
            <person name="Markowitz V."/>
            <person name="Hugenholtz P."/>
            <person name="Kyrpides N.C."/>
            <person name="Klenk H.P."/>
            <person name="Ivanova N."/>
        </authorList>
    </citation>
    <scope>NUCLEOTIDE SEQUENCE [LARGE SCALE GENOMIC DNA]</scope>
    <source>
        <strain evidence="5">DSM 17128</strain>
    </source>
</reference>
<dbReference type="Gene3D" id="2.60.120.260">
    <property type="entry name" value="Galactose-binding domain-like"/>
    <property type="match status" value="1"/>
</dbReference>
<dbReference type="EMBL" id="GL945017">
    <property type="protein sequence ID" value="EGN58202.1"/>
    <property type="molecule type" value="Genomic_DNA"/>
</dbReference>
<dbReference type="RefSeq" id="WP_007576248.1">
    <property type="nucleotide sequence ID" value="NZ_BPTS01000002.1"/>
</dbReference>
<feature type="signal peptide" evidence="1">
    <location>
        <begin position="1"/>
        <end position="22"/>
    </location>
</feature>
<dbReference type="Pfam" id="PF00754">
    <property type="entry name" value="F5_F8_type_C"/>
    <property type="match status" value="1"/>
</dbReference>
<dbReference type="STRING" id="688246.Premu_2857"/>
<evidence type="ECO:0000256" key="1">
    <source>
        <dbReference type="SAM" id="SignalP"/>
    </source>
</evidence>